<dbReference type="PANTHER" id="PTHR43157:SF31">
    <property type="entry name" value="PHOSPHATIDYLINOSITOL-GLYCAN BIOSYNTHESIS CLASS F PROTEIN"/>
    <property type="match status" value="1"/>
</dbReference>
<dbReference type="PRINTS" id="PR00081">
    <property type="entry name" value="GDHRDH"/>
</dbReference>
<dbReference type="GO" id="GO:0016491">
    <property type="term" value="F:oxidoreductase activity"/>
    <property type="evidence" value="ECO:0007669"/>
    <property type="project" value="UniProtKB-KW"/>
</dbReference>
<evidence type="ECO:0000313" key="2">
    <source>
        <dbReference type="EMBL" id="KAK4451015.1"/>
    </source>
</evidence>
<dbReference type="Pfam" id="PF00106">
    <property type="entry name" value="adh_short"/>
    <property type="match status" value="1"/>
</dbReference>
<reference evidence="2" key="1">
    <citation type="journal article" date="2023" name="Mol. Phylogenet. Evol.">
        <title>Genome-scale phylogeny and comparative genomics of the fungal order Sordariales.</title>
        <authorList>
            <person name="Hensen N."/>
            <person name="Bonometti L."/>
            <person name="Westerberg I."/>
            <person name="Brannstrom I.O."/>
            <person name="Guillou S."/>
            <person name="Cros-Aarteil S."/>
            <person name="Calhoun S."/>
            <person name="Haridas S."/>
            <person name="Kuo A."/>
            <person name="Mondo S."/>
            <person name="Pangilinan J."/>
            <person name="Riley R."/>
            <person name="LaButti K."/>
            <person name="Andreopoulos B."/>
            <person name="Lipzen A."/>
            <person name="Chen C."/>
            <person name="Yan M."/>
            <person name="Daum C."/>
            <person name="Ng V."/>
            <person name="Clum A."/>
            <person name="Steindorff A."/>
            <person name="Ohm R.A."/>
            <person name="Martin F."/>
            <person name="Silar P."/>
            <person name="Natvig D.O."/>
            <person name="Lalanne C."/>
            <person name="Gautier V."/>
            <person name="Ament-Velasquez S.L."/>
            <person name="Kruys A."/>
            <person name="Hutchinson M.I."/>
            <person name="Powell A.J."/>
            <person name="Barry K."/>
            <person name="Miller A.N."/>
            <person name="Grigoriev I.V."/>
            <person name="Debuchy R."/>
            <person name="Gladieux P."/>
            <person name="Hiltunen Thoren M."/>
            <person name="Johannesson H."/>
        </authorList>
    </citation>
    <scope>NUCLEOTIDE SEQUENCE</scope>
    <source>
        <strain evidence="2">PSN243</strain>
    </source>
</reference>
<sequence>MSTTAKTVVATGASSGLGFEVVKQLLSQSAQPYTFILGVRNVERTQAAYANLDFNRDLHTLTFLPLDLSNLPAVTTFATQALSTLTSANLDYLFLNAAISEPSGSPGTIGPNGSRWSKTYIVNHLSQHHLTHLLHSTLLKSSHSRIIITSSASFREVDDPSTFETHLLAGSDTPGRKLYAETKFVQLLGAHWWRRRLRGTGCAVVAVSPGLVPATGIGVGMGVVFDMGWPGARRIGDGARSIIEAFHGEDFPEDEDRVFLTSWGEWWGREVLEKTLDRGLQERWCPGKQEIERDELGG</sequence>
<dbReference type="SUPFAM" id="SSF51735">
    <property type="entry name" value="NAD(P)-binding Rossmann-fold domains"/>
    <property type="match status" value="1"/>
</dbReference>
<dbReference type="AlphaFoldDB" id="A0AAV9GRH2"/>
<protein>
    <submittedName>
        <fullName evidence="2">Uncharacterized protein</fullName>
    </submittedName>
</protein>
<proteinExistence type="predicted"/>
<gene>
    <name evidence="2" type="ORF">QBC34DRAFT_459515</name>
</gene>
<organism evidence="2 3">
    <name type="scientific">Podospora aff. communis PSN243</name>
    <dbReference type="NCBI Taxonomy" id="3040156"/>
    <lineage>
        <taxon>Eukaryota</taxon>
        <taxon>Fungi</taxon>
        <taxon>Dikarya</taxon>
        <taxon>Ascomycota</taxon>
        <taxon>Pezizomycotina</taxon>
        <taxon>Sordariomycetes</taxon>
        <taxon>Sordariomycetidae</taxon>
        <taxon>Sordariales</taxon>
        <taxon>Podosporaceae</taxon>
        <taxon>Podospora</taxon>
    </lineage>
</organism>
<dbReference type="Proteomes" id="UP001321760">
    <property type="component" value="Unassembled WGS sequence"/>
</dbReference>
<dbReference type="InterPro" id="IPR036291">
    <property type="entry name" value="NAD(P)-bd_dom_sf"/>
</dbReference>
<evidence type="ECO:0000256" key="1">
    <source>
        <dbReference type="ARBA" id="ARBA00023002"/>
    </source>
</evidence>
<dbReference type="EMBL" id="MU865930">
    <property type="protein sequence ID" value="KAK4451015.1"/>
    <property type="molecule type" value="Genomic_DNA"/>
</dbReference>
<keyword evidence="3" id="KW-1185">Reference proteome</keyword>
<name>A0AAV9GRH2_9PEZI</name>
<accession>A0AAV9GRH2</accession>
<evidence type="ECO:0000313" key="3">
    <source>
        <dbReference type="Proteomes" id="UP001321760"/>
    </source>
</evidence>
<reference evidence="2" key="2">
    <citation type="submission" date="2023-05" db="EMBL/GenBank/DDBJ databases">
        <authorList>
            <consortium name="Lawrence Berkeley National Laboratory"/>
            <person name="Steindorff A."/>
            <person name="Hensen N."/>
            <person name="Bonometti L."/>
            <person name="Westerberg I."/>
            <person name="Brannstrom I.O."/>
            <person name="Guillou S."/>
            <person name="Cros-Aarteil S."/>
            <person name="Calhoun S."/>
            <person name="Haridas S."/>
            <person name="Kuo A."/>
            <person name="Mondo S."/>
            <person name="Pangilinan J."/>
            <person name="Riley R."/>
            <person name="Labutti K."/>
            <person name="Andreopoulos B."/>
            <person name="Lipzen A."/>
            <person name="Chen C."/>
            <person name="Yanf M."/>
            <person name="Daum C."/>
            <person name="Ng V."/>
            <person name="Clum A."/>
            <person name="Ohm R."/>
            <person name="Martin F."/>
            <person name="Silar P."/>
            <person name="Natvig D."/>
            <person name="Lalanne C."/>
            <person name="Gautier V."/>
            <person name="Ament-Velasquez S.L."/>
            <person name="Kruys A."/>
            <person name="Hutchinson M.I."/>
            <person name="Powell A.J."/>
            <person name="Barry K."/>
            <person name="Miller A.N."/>
            <person name="Grigoriev I.V."/>
            <person name="Debuchy R."/>
            <person name="Gladieux P."/>
            <person name="Thoren M.H."/>
            <person name="Johannesson H."/>
        </authorList>
    </citation>
    <scope>NUCLEOTIDE SEQUENCE</scope>
    <source>
        <strain evidence="2">PSN243</strain>
    </source>
</reference>
<comment type="caution">
    <text evidence="2">The sequence shown here is derived from an EMBL/GenBank/DDBJ whole genome shotgun (WGS) entry which is preliminary data.</text>
</comment>
<keyword evidence="1" id="KW-0560">Oxidoreductase</keyword>
<dbReference type="InterPro" id="IPR002347">
    <property type="entry name" value="SDR_fam"/>
</dbReference>
<dbReference type="PANTHER" id="PTHR43157">
    <property type="entry name" value="PHOSPHATIDYLINOSITOL-GLYCAN BIOSYNTHESIS CLASS F PROTEIN-RELATED"/>
    <property type="match status" value="1"/>
</dbReference>
<dbReference type="Gene3D" id="3.40.50.720">
    <property type="entry name" value="NAD(P)-binding Rossmann-like Domain"/>
    <property type="match status" value="1"/>
</dbReference>